<dbReference type="AlphaFoldDB" id="M2YGA7"/>
<dbReference type="InterPro" id="IPR036873">
    <property type="entry name" value="Rhodanese-like_dom_sf"/>
</dbReference>
<evidence type="ECO:0000313" key="7">
    <source>
        <dbReference type="Proteomes" id="UP000009877"/>
    </source>
</evidence>
<evidence type="ECO:0000256" key="3">
    <source>
        <dbReference type="ARBA" id="ARBA00022840"/>
    </source>
</evidence>
<dbReference type="InterPro" id="IPR045886">
    <property type="entry name" value="ThiF/MoeB/HesA"/>
</dbReference>
<evidence type="ECO:0000256" key="4">
    <source>
        <dbReference type="SAM" id="MobiDB-lite"/>
    </source>
</evidence>
<evidence type="ECO:0000313" key="6">
    <source>
        <dbReference type="EMBL" id="EME37554.1"/>
    </source>
</evidence>
<dbReference type="CDD" id="cd00757">
    <property type="entry name" value="ThiF_MoeB_HesA_family"/>
    <property type="match status" value="1"/>
</dbReference>
<dbReference type="SUPFAM" id="SSF69572">
    <property type="entry name" value="Activating enzymes of the ubiquitin-like proteins"/>
    <property type="match status" value="1"/>
</dbReference>
<sequence>MGEPLSAAGLPPLVEPGPQLSPEQLRRYARNLRVPQIGELGQRRLRAATVLCVGAGALGSPALLYLAAAGVGTLAIVDDDDVELSNLQRQVIHGSEAVGRAKTASAAARIRELNPDVQVVEHRRRLDAGSALELVSGCDLVLDGSDNFATRYLVSDACEITGIPHVWASILRFDGQASVFWAQHGPTYRDLHPVPPQPGSVPSCAEAGVLGALPGMLGSTLAMEAMKLIMGTGVTLLGRLSICDALDGSWTQIPLRRAAGAAAVTHMSPFADPARDGYPGAEDSERLLAGATGTSGGGASCVASEPGPPSSDPTASDPELVTPEQLSDLLAERAAGRASFELIDVREPWEHRLERIDGAQLIPLGELLGQPDAPEIADGAAGQLDGPDDVILLCQAGVRSAQALNRLREADIVAGRTRRVRHLAGGMSSWSGAGLPTTGD</sequence>
<accession>M2YGA7</accession>
<dbReference type="SMART" id="SM00450">
    <property type="entry name" value="RHOD"/>
    <property type="match status" value="1"/>
</dbReference>
<dbReference type="SUPFAM" id="SSF52821">
    <property type="entry name" value="Rhodanese/Cell cycle control phosphatase"/>
    <property type="match status" value="1"/>
</dbReference>
<proteinExistence type="predicted"/>
<keyword evidence="3" id="KW-0067">ATP-binding</keyword>
<comment type="caution">
    <text evidence="6">The sequence shown here is derived from an EMBL/GenBank/DDBJ whole genome shotgun (WGS) entry which is preliminary data.</text>
</comment>
<feature type="domain" description="Rhodanese" evidence="5">
    <location>
        <begin position="336"/>
        <end position="439"/>
    </location>
</feature>
<keyword evidence="1" id="KW-0808">Transferase</keyword>
<dbReference type="Pfam" id="PF00899">
    <property type="entry name" value="ThiF"/>
    <property type="match status" value="1"/>
</dbReference>
<dbReference type="EMBL" id="ANHZ02000003">
    <property type="protein sequence ID" value="EME37554.1"/>
    <property type="molecule type" value="Genomic_DNA"/>
</dbReference>
<keyword evidence="2" id="KW-0547">Nucleotide-binding</keyword>
<dbReference type="Proteomes" id="UP000009877">
    <property type="component" value="Unassembled WGS sequence"/>
</dbReference>
<dbReference type="GO" id="GO:0005524">
    <property type="term" value="F:ATP binding"/>
    <property type="evidence" value="ECO:0007669"/>
    <property type="project" value="UniProtKB-KW"/>
</dbReference>
<dbReference type="GO" id="GO:0016779">
    <property type="term" value="F:nucleotidyltransferase activity"/>
    <property type="evidence" value="ECO:0007669"/>
    <property type="project" value="UniProtKB-KW"/>
</dbReference>
<dbReference type="GO" id="GO:0008146">
    <property type="term" value="F:sulfotransferase activity"/>
    <property type="evidence" value="ECO:0007669"/>
    <property type="project" value="TreeGrafter"/>
</dbReference>
<keyword evidence="7" id="KW-1185">Reference proteome</keyword>
<reference evidence="6 7" key="1">
    <citation type="journal article" date="2014" name="Genome Announc.">
        <title>Draft Genome Sequence of Kocuria palustris PEL.</title>
        <authorList>
            <person name="Sharma G."/>
            <person name="Khatri I."/>
            <person name="Subramanian S."/>
        </authorList>
    </citation>
    <scope>NUCLEOTIDE SEQUENCE [LARGE SCALE GENOMIC DNA]</scope>
    <source>
        <strain evidence="6 7">PEL</strain>
    </source>
</reference>
<dbReference type="CDD" id="cd00158">
    <property type="entry name" value="RHOD"/>
    <property type="match status" value="1"/>
</dbReference>
<dbReference type="GO" id="GO:0005829">
    <property type="term" value="C:cytosol"/>
    <property type="evidence" value="ECO:0007669"/>
    <property type="project" value="TreeGrafter"/>
</dbReference>
<dbReference type="GO" id="GO:0008641">
    <property type="term" value="F:ubiquitin-like modifier activating enzyme activity"/>
    <property type="evidence" value="ECO:0007669"/>
    <property type="project" value="InterPro"/>
</dbReference>
<dbReference type="Gene3D" id="3.40.50.720">
    <property type="entry name" value="NAD(P)-binding Rossmann-like Domain"/>
    <property type="match status" value="1"/>
</dbReference>
<dbReference type="PROSITE" id="PS50206">
    <property type="entry name" value="RHODANESE_3"/>
    <property type="match status" value="1"/>
</dbReference>
<evidence type="ECO:0000259" key="5">
    <source>
        <dbReference type="PROSITE" id="PS50206"/>
    </source>
</evidence>
<dbReference type="STRING" id="71999.KPaMU14_01230"/>
<dbReference type="GO" id="GO:0004792">
    <property type="term" value="F:thiosulfate-cyanide sulfurtransferase activity"/>
    <property type="evidence" value="ECO:0007669"/>
    <property type="project" value="TreeGrafter"/>
</dbReference>
<feature type="region of interest" description="Disordered" evidence="4">
    <location>
        <begin position="1"/>
        <end position="20"/>
    </location>
</feature>
<dbReference type="Gene3D" id="3.40.250.10">
    <property type="entry name" value="Rhodanese-like domain"/>
    <property type="match status" value="1"/>
</dbReference>
<name>M2YGA7_9MICC</name>
<dbReference type="InterPro" id="IPR035985">
    <property type="entry name" value="Ubiquitin-activating_enz"/>
</dbReference>
<dbReference type="RefSeq" id="WP_006213673.1">
    <property type="nucleotide sequence ID" value="NZ_ANHZ02000003.1"/>
</dbReference>
<dbReference type="PANTHER" id="PTHR10953:SF102">
    <property type="entry name" value="ADENYLYLTRANSFERASE AND SULFURTRANSFERASE MOCS3"/>
    <property type="match status" value="1"/>
</dbReference>
<dbReference type="InterPro" id="IPR001763">
    <property type="entry name" value="Rhodanese-like_dom"/>
</dbReference>
<organism evidence="6 7">
    <name type="scientific">Kocuria palustris PEL</name>
    <dbReference type="NCBI Taxonomy" id="1236550"/>
    <lineage>
        <taxon>Bacteria</taxon>
        <taxon>Bacillati</taxon>
        <taxon>Actinomycetota</taxon>
        <taxon>Actinomycetes</taxon>
        <taxon>Micrococcales</taxon>
        <taxon>Micrococcaceae</taxon>
        <taxon>Kocuria</taxon>
    </lineage>
</organism>
<evidence type="ECO:0000256" key="2">
    <source>
        <dbReference type="ARBA" id="ARBA00022741"/>
    </source>
</evidence>
<dbReference type="PANTHER" id="PTHR10953">
    <property type="entry name" value="UBIQUITIN-ACTIVATING ENZYME E1"/>
    <property type="match status" value="1"/>
</dbReference>
<protein>
    <submittedName>
        <fullName evidence="6">Sulfur carrier protein adenylyltransferase ThiF</fullName>
    </submittedName>
</protein>
<evidence type="ECO:0000256" key="1">
    <source>
        <dbReference type="ARBA" id="ARBA00022679"/>
    </source>
</evidence>
<dbReference type="FunFam" id="3.40.50.720:FF:000033">
    <property type="entry name" value="Adenylyltransferase and sulfurtransferase MOCS3"/>
    <property type="match status" value="1"/>
</dbReference>
<keyword evidence="6" id="KW-0548">Nucleotidyltransferase</keyword>
<gene>
    <name evidence="6" type="ORF">C884_01605</name>
</gene>
<dbReference type="Pfam" id="PF00581">
    <property type="entry name" value="Rhodanese"/>
    <property type="match status" value="1"/>
</dbReference>
<feature type="region of interest" description="Disordered" evidence="4">
    <location>
        <begin position="288"/>
        <end position="320"/>
    </location>
</feature>
<dbReference type="InterPro" id="IPR000594">
    <property type="entry name" value="ThiF_NAD_FAD-bd"/>
</dbReference>